<keyword evidence="1" id="KW-0805">Transcription regulation</keyword>
<dbReference type="InterPro" id="IPR000524">
    <property type="entry name" value="Tscrpt_reg_HTH_GntR"/>
</dbReference>
<dbReference type="Gene3D" id="1.10.10.10">
    <property type="entry name" value="Winged helix-like DNA-binding domain superfamily/Winged helix DNA-binding domain"/>
    <property type="match status" value="1"/>
</dbReference>
<gene>
    <name evidence="5" type="ORF">METZ01_LOCUS316763</name>
</gene>
<dbReference type="InterPro" id="IPR036388">
    <property type="entry name" value="WH-like_DNA-bd_sf"/>
</dbReference>
<dbReference type="EMBL" id="UINC01102352">
    <property type="protein sequence ID" value="SVC63909.1"/>
    <property type="molecule type" value="Genomic_DNA"/>
</dbReference>
<protein>
    <recommendedName>
        <fullName evidence="4">HTH gntR-type domain-containing protein</fullName>
    </recommendedName>
</protein>
<evidence type="ECO:0000313" key="5">
    <source>
        <dbReference type="EMBL" id="SVC63909.1"/>
    </source>
</evidence>
<dbReference type="Pfam" id="PF00392">
    <property type="entry name" value="GntR"/>
    <property type="match status" value="1"/>
</dbReference>
<evidence type="ECO:0000256" key="2">
    <source>
        <dbReference type="ARBA" id="ARBA00023125"/>
    </source>
</evidence>
<evidence type="ECO:0000256" key="1">
    <source>
        <dbReference type="ARBA" id="ARBA00023015"/>
    </source>
</evidence>
<organism evidence="5">
    <name type="scientific">marine metagenome</name>
    <dbReference type="NCBI Taxonomy" id="408172"/>
    <lineage>
        <taxon>unclassified sequences</taxon>
        <taxon>metagenomes</taxon>
        <taxon>ecological metagenomes</taxon>
    </lineage>
</organism>
<dbReference type="SUPFAM" id="SSF48008">
    <property type="entry name" value="GntR ligand-binding domain-like"/>
    <property type="match status" value="1"/>
</dbReference>
<dbReference type="SMART" id="SM00895">
    <property type="entry name" value="FCD"/>
    <property type="match status" value="1"/>
</dbReference>
<accession>A0A382NRV2</accession>
<reference evidence="5" key="1">
    <citation type="submission" date="2018-05" db="EMBL/GenBank/DDBJ databases">
        <authorList>
            <person name="Lanie J.A."/>
            <person name="Ng W.-L."/>
            <person name="Kazmierczak K.M."/>
            <person name="Andrzejewski T.M."/>
            <person name="Davidsen T.M."/>
            <person name="Wayne K.J."/>
            <person name="Tettelin H."/>
            <person name="Glass J.I."/>
            <person name="Rusch D."/>
            <person name="Podicherti R."/>
            <person name="Tsui H.-C.T."/>
            <person name="Winkler M.E."/>
        </authorList>
    </citation>
    <scope>NUCLEOTIDE SEQUENCE</scope>
</reference>
<evidence type="ECO:0000256" key="3">
    <source>
        <dbReference type="ARBA" id="ARBA00023163"/>
    </source>
</evidence>
<dbReference type="Pfam" id="PF07729">
    <property type="entry name" value="FCD"/>
    <property type="match status" value="1"/>
</dbReference>
<dbReference type="PROSITE" id="PS50949">
    <property type="entry name" value="HTH_GNTR"/>
    <property type="match status" value="1"/>
</dbReference>
<evidence type="ECO:0000259" key="4">
    <source>
        <dbReference type="PROSITE" id="PS50949"/>
    </source>
</evidence>
<dbReference type="InterPro" id="IPR011711">
    <property type="entry name" value="GntR_C"/>
</dbReference>
<dbReference type="GO" id="GO:0003700">
    <property type="term" value="F:DNA-binding transcription factor activity"/>
    <property type="evidence" value="ECO:0007669"/>
    <property type="project" value="InterPro"/>
</dbReference>
<dbReference type="PRINTS" id="PR00035">
    <property type="entry name" value="HTHGNTR"/>
</dbReference>
<name>A0A382NRV2_9ZZZZ</name>
<dbReference type="Gene3D" id="1.20.120.530">
    <property type="entry name" value="GntR ligand-binding domain-like"/>
    <property type="match status" value="1"/>
</dbReference>
<proteinExistence type="predicted"/>
<sequence length="228" mass="25790">MLDNYTPRLATNGSRLIRDSIYDRMRADILTCALTPGALIQEKDLATRYEVSKSPVRDALLRLQEQGLIEVIPRRGYRIQPISVSDARELYEIRLLLERACIKRAIENATNQDLANLDHFRSAGENSSLAEWVTYNRDFHRAIAQLSSNARLTRMTQGVIDQFDRLTFMGVVTAPSDASSEKLVGEHCSIIDAIQARDKTAAGRLINGHVMKSQKRFFTVFENPPIIK</sequence>
<dbReference type="PANTHER" id="PTHR43537:SF45">
    <property type="entry name" value="GNTR FAMILY REGULATORY PROTEIN"/>
    <property type="match status" value="1"/>
</dbReference>
<dbReference type="PANTHER" id="PTHR43537">
    <property type="entry name" value="TRANSCRIPTIONAL REGULATOR, GNTR FAMILY"/>
    <property type="match status" value="1"/>
</dbReference>
<dbReference type="InterPro" id="IPR008920">
    <property type="entry name" value="TF_FadR/GntR_C"/>
</dbReference>
<dbReference type="CDD" id="cd07377">
    <property type="entry name" value="WHTH_GntR"/>
    <property type="match status" value="1"/>
</dbReference>
<dbReference type="SMART" id="SM00345">
    <property type="entry name" value="HTH_GNTR"/>
    <property type="match status" value="1"/>
</dbReference>
<dbReference type="InterPro" id="IPR036390">
    <property type="entry name" value="WH_DNA-bd_sf"/>
</dbReference>
<dbReference type="GO" id="GO:0003677">
    <property type="term" value="F:DNA binding"/>
    <property type="evidence" value="ECO:0007669"/>
    <property type="project" value="UniProtKB-KW"/>
</dbReference>
<feature type="domain" description="HTH gntR-type" evidence="4">
    <location>
        <begin position="15"/>
        <end position="82"/>
    </location>
</feature>
<dbReference type="SUPFAM" id="SSF46785">
    <property type="entry name" value="Winged helix' DNA-binding domain"/>
    <property type="match status" value="1"/>
</dbReference>
<keyword evidence="2" id="KW-0238">DNA-binding</keyword>
<dbReference type="AlphaFoldDB" id="A0A382NRV2"/>
<keyword evidence="3" id="KW-0804">Transcription</keyword>